<organism evidence="2 3">
    <name type="scientific">Desmophyllum pertusum</name>
    <dbReference type="NCBI Taxonomy" id="174260"/>
    <lineage>
        <taxon>Eukaryota</taxon>
        <taxon>Metazoa</taxon>
        <taxon>Cnidaria</taxon>
        <taxon>Anthozoa</taxon>
        <taxon>Hexacorallia</taxon>
        <taxon>Scleractinia</taxon>
        <taxon>Caryophylliina</taxon>
        <taxon>Caryophylliidae</taxon>
        <taxon>Desmophyllum</taxon>
    </lineage>
</organism>
<feature type="compositionally biased region" description="Basic and acidic residues" evidence="1">
    <location>
        <begin position="49"/>
        <end position="62"/>
    </location>
</feature>
<comment type="caution">
    <text evidence="2">The sequence shown here is derived from an EMBL/GenBank/DDBJ whole genome shotgun (WGS) entry which is preliminary data.</text>
</comment>
<dbReference type="AlphaFoldDB" id="A0A9X0CFU1"/>
<protein>
    <submittedName>
        <fullName evidence="2">Uncharacterized protein</fullName>
    </submittedName>
</protein>
<keyword evidence="3" id="KW-1185">Reference proteome</keyword>
<evidence type="ECO:0000313" key="3">
    <source>
        <dbReference type="Proteomes" id="UP001163046"/>
    </source>
</evidence>
<evidence type="ECO:0000256" key="1">
    <source>
        <dbReference type="SAM" id="MobiDB-lite"/>
    </source>
</evidence>
<sequence length="137" mass="15215">MTGEQIGIQGGIHTPEKRVGNERKIAGLELNNNSSKNDVQVGTTENETIDNRSEIVPEEDSRSKKRKAKQTSNKAGSQLKCHTIEAMKDLFNKTPDEIVNWLTSAHLFEKKQKVKDEAVTLLVKLLAKACDCESIPV</sequence>
<gene>
    <name evidence="2" type="ORF">OS493_011859</name>
</gene>
<evidence type="ECO:0000313" key="2">
    <source>
        <dbReference type="EMBL" id="KAJ7336639.1"/>
    </source>
</evidence>
<dbReference type="EMBL" id="MU827782">
    <property type="protein sequence ID" value="KAJ7336639.1"/>
    <property type="molecule type" value="Genomic_DNA"/>
</dbReference>
<feature type="region of interest" description="Disordered" evidence="1">
    <location>
        <begin position="1"/>
        <end position="77"/>
    </location>
</feature>
<reference evidence="2" key="1">
    <citation type="submission" date="2023-01" db="EMBL/GenBank/DDBJ databases">
        <title>Genome assembly of the deep-sea coral Lophelia pertusa.</title>
        <authorList>
            <person name="Herrera S."/>
            <person name="Cordes E."/>
        </authorList>
    </citation>
    <scope>NUCLEOTIDE SEQUENCE</scope>
    <source>
        <strain evidence="2">USNM1676648</strain>
        <tissue evidence="2">Polyp</tissue>
    </source>
</reference>
<dbReference type="Proteomes" id="UP001163046">
    <property type="component" value="Unassembled WGS sequence"/>
</dbReference>
<accession>A0A9X0CFU1</accession>
<feature type="compositionally biased region" description="Polar residues" evidence="1">
    <location>
        <begin position="30"/>
        <end position="46"/>
    </location>
</feature>
<feature type="compositionally biased region" description="Basic and acidic residues" evidence="1">
    <location>
        <begin position="14"/>
        <end position="26"/>
    </location>
</feature>
<name>A0A9X0CFU1_9CNID</name>
<proteinExistence type="predicted"/>